<dbReference type="InterPro" id="IPR024079">
    <property type="entry name" value="MetalloPept_cat_dom_sf"/>
</dbReference>
<evidence type="ECO:0000256" key="9">
    <source>
        <dbReference type="SAM" id="SignalP"/>
    </source>
</evidence>
<evidence type="ECO:0000256" key="7">
    <source>
        <dbReference type="ARBA" id="ARBA00029927"/>
    </source>
</evidence>
<keyword evidence="9" id="KW-0732">Signal</keyword>
<protein>
    <recommendedName>
        <fullName evidence="4">Extracellular small neutral protease</fullName>
        <ecNumber evidence="3">3.4.24.77</ecNumber>
    </recommendedName>
    <alternativeName>
        <fullName evidence="7">Snapalysin</fullName>
    </alternativeName>
</protein>
<keyword evidence="11" id="KW-1185">Reference proteome</keyword>
<keyword evidence="6" id="KW-0645">Protease</keyword>
<dbReference type="Pfam" id="PF02031">
    <property type="entry name" value="Peptidase_M7"/>
    <property type="match status" value="1"/>
</dbReference>
<dbReference type="Proteomes" id="UP000637578">
    <property type="component" value="Unassembled WGS sequence"/>
</dbReference>
<evidence type="ECO:0000256" key="1">
    <source>
        <dbReference type="ARBA" id="ARBA00000612"/>
    </source>
</evidence>
<gene>
    <name evidence="10" type="ORF">GCM10012275_57010</name>
</gene>
<dbReference type="SUPFAM" id="SSF55486">
    <property type="entry name" value="Metalloproteases ('zincins'), catalytic domain"/>
    <property type="match status" value="1"/>
</dbReference>
<feature type="region of interest" description="Disordered" evidence="8">
    <location>
        <begin position="145"/>
        <end position="167"/>
    </location>
</feature>
<dbReference type="EC" id="3.4.24.77" evidence="3"/>
<comment type="catalytic activity">
    <reaction evidence="1">
        <text>Hydrolyzes proteins with a preference for Tyr or Phe in the P1' position. Has no action on amino-acid p-nitroanilides.</text>
        <dbReference type="EC" id="3.4.24.77"/>
    </reaction>
</comment>
<dbReference type="InterPro" id="IPR000013">
    <property type="entry name" value="Peptidase_M7"/>
</dbReference>
<evidence type="ECO:0000313" key="11">
    <source>
        <dbReference type="Proteomes" id="UP000637578"/>
    </source>
</evidence>
<evidence type="ECO:0000256" key="4">
    <source>
        <dbReference type="ARBA" id="ARBA00019129"/>
    </source>
</evidence>
<dbReference type="GO" id="GO:0008270">
    <property type="term" value="F:zinc ion binding"/>
    <property type="evidence" value="ECO:0007669"/>
    <property type="project" value="InterPro"/>
</dbReference>
<dbReference type="RefSeq" id="WP_229686819.1">
    <property type="nucleotide sequence ID" value="NZ_BMMK01000043.1"/>
</dbReference>
<comment type="caution">
    <text evidence="10">The sequence shown here is derived from an EMBL/GenBank/DDBJ whole genome shotgun (WGS) entry which is preliminary data.</text>
</comment>
<dbReference type="PRINTS" id="PR00787">
    <property type="entry name" value="NEUTRALPTASE"/>
</dbReference>
<evidence type="ECO:0000256" key="6">
    <source>
        <dbReference type="ARBA" id="ARBA00023049"/>
    </source>
</evidence>
<evidence type="ECO:0000256" key="2">
    <source>
        <dbReference type="ARBA" id="ARBA00006571"/>
    </source>
</evidence>
<keyword evidence="6" id="KW-0378">Hydrolase</keyword>
<keyword evidence="5" id="KW-0479">Metal-binding</keyword>
<evidence type="ECO:0000256" key="5">
    <source>
        <dbReference type="ARBA" id="ARBA00022723"/>
    </source>
</evidence>
<keyword evidence="6" id="KW-0482">Metalloprotease</keyword>
<feature type="chain" id="PRO_5038983884" description="Extracellular small neutral protease" evidence="9">
    <location>
        <begin position="31"/>
        <end position="201"/>
    </location>
</feature>
<evidence type="ECO:0000256" key="8">
    <source>
        <dbReference type="SAM" id="MobiDB-lite"/>
    </source>
</evidence>
<dbReference type="GO" id="GO:0006508">
    <property type="term" value="P:proteolysis"/>
    <property type="evidence" value="ECO:0007669"/>
    <property type="project" value="InterPro"/>
</dbReference>
<dbReference type="EMBL" id="BMMK01000043">
    <property type="protein sequence ID" value="GGM78973.1"/>
    <property type="molecule type" value="Genomic_DNA"/>
</dbReference>
<reference evidence="10" key="2">
    <citation type="submission" date="2020-09" db="EMBL/GenBank/DDBJ databases">
        <authorList>
            <person name="Sun Q."/>
            <person name="Zhou Y."/>
        </authorList>
    </citation>
    <scope>NUCLEOTIDE SEQUENCE</scope>
    <source>
        <strain evidence="10">CGMCC 4.5737</strain>
    </source>
</reference>
<feature type="compositionally biased region" description="Polar residues" evidence="8">
    <location>
        <begin position="146"/>
        <end position="164"/>
    </location>
</feature>
<accession>A0A8J3CI40</accession>
<dbReference type="Gene3D" id="3.40.390.10">
    <property type="entry name" value="Collagenase (Catalytic Domain)"/>
    <property type="match status" value="1"/>
</dbReference>
<evidence type="ECO:0000313" key="10">
    <source>
        <dbReference type="EMBL" id="GGM78973.1"/>
    </source>
</evidence>
<proteinExistence type="inferred from homology"/>
<dbReference type="GO" id="GO:0005576">
    <property type="term" value="C:extracellular region"/>
    <property type="evidence" value="ECO:0007669"/>
    <property type="project" value="InterPro"/>
</dbReference>
<comment type="similarity">
    <text evidence="2">Belongs to the peptidase M7 family.</text>
</comment>
<evidence type="ECO:0000256" key="3">
    <source>
        <dbReference type="ARBA" id="ARBA00012325"/>
    </source>
</evidence>
<reference evidence="10" key="1">
    <citation type="journal article" date="2014" name="Int. J. Syst. Evol. Microbiol.">
        <title>Complete genome sequence of Corynebacterium casei LMG S-19264T (=DSM 44701T), isolated from a smear-ripened cheese.</title>
        <authorList>
            <consortium name="US DOE Joint Genome Institute (JGI-PGF)"/>
            <person name="Walter F."/>
            <person name="Albersmeier A."/>
            <person name="Kalinowski J."/>
            <person name="Ruckert C."/>
        </authorList>
    </citation>
    <scope>NUCLEOTIDE SEQUENCE</scope>
    <source>
        <strain evidence="10">CGMCC 4.5737</strain>
    </source>
</reference>
<feature type="signal peptide" evidence="9">
    <location>
        <begin position="1"/>
        <end position="30"/>
    </location>
</feature>
<dbReference type="AlphaFoldDB" id="A0A8J3CI40"/>
<name>A0A8J3CI40_9PSEU</name>
<organism evidence="10 11">
    <name type="scientific">Longimycelium tulufanense</name>
    <dbReference type="NCBI Taxonomy" id="907463"/>
    <lineage>
        <taxon>Bacteria</taxon>
        <taxon>Bacillati</taxon>
        <taxon>Actinomycetota</taxon>
        <taxon>Actinomycetes</taxon>
        <taxon>Pseudonocardiales</taxon>
        <taxon>Pseudonocardiaceae</taxon>
        <taxon>Longimycelium</taxon>
    </lineage>
</organism>
<dbReference type="GO" id="GO:0004222">
    <property type="term" value="F:metalloendopeptidase activity"/>
    <property type="evidence" value="ECO:0007669"/>
    <property type="project" value="InterPro"/>
</dbReference>
<sequence>MFVRKFARLIVGALVMMLAMVGAQVAAANAAPEVPADDTVAARTLYYDASRAAEFVDVVHRAAEIWNNSVRNVQLQRAQPGRPVNIVVYADNGWPRAQPTSLGNGRIWMGRQAVNQGHDPTRIAAHELGHILGLPDNRTGRCSDLMSGSSAPASCKNAQPSPQERAQVERNFSRGAVAPAMAARYAEDRDYTALANTAHAA</sequence>